<dbReference type="Gene3D" id="3.40.30.10">
    <property type="entry name" value="Glutaredoxin"/>
    <property type="match status" value="1"/>
</dbReference>
<dbReference type="AlphaFoldDB" id="A0A1G1TLY6"/>
<organism evidence="1 2">
    <name type="scientific">Hymenobacter coccineus</name>
    <dbReference type="NCBI Taxonomy" id="1908235"/>
    <lineage>
        <taxon>Bacteria</taxon>
        <taxon>Pseudomonadati</taxon>
        <taxon>Bacteroidota</taxon>
        <taxon>Cytophagia</taxon>
        <taxon>Cytophagales</taxon>
        <taxon>Hymenobacteraceae</taxon>
        <taxon>Hymenobacter</taxon>
    </lineage>
</organism>
<sequence length="199" mass="21736">MSTASATAALPAPAYTYAEFRALVGTLATEHRTSGPDQGPALVRFTEQNQQHLDRAYALPLLPELVDRLRHLDAPQRWLVLAEAWCGDTAHELPLLAHLAEGSGGRVALHVLLRSEHPEFMAAHQTNGKNSIPKLVMQDAATGATVAEWGPRPAEAHALAQRLHADPEQHTAAIVRQMNEWYTTDQGQSLQRELLAVLA</sequence>
<name>A0A1G1TLY6_9BACT</name>
<protein>
    <recommendedName>
        <fullName evidence="3">Thioredoxin</fullName>
    </recommendedName>
</protein>
<reference evidence="1 2" key="1">
    <citation type="submission" date="2016-08" db="EMBL/GenBank/DDBJ databases">
        <title>Hymenobacter coccineus sp. nov., Hymenobacter lapidarius sp. nov. and Hymenobacter glacialis sp. nov., isolated from Antarctic soil.</title>
        <authorList>
            <person name="Sedlacek I."/>
            <person name="Kralova S."/>
            <person name="Kyrova K."/>
            <person name="Maslanova I."/>
            <person name="Stankova E."/>
            <person name="Vrbovska V."/>
            <person name="Nemec M."/>
            <person name="Bartak M."/>
            <person name="Svec P."/>
            <person name="Busse H.-J."/>
            <person name="Pantucek R."/>
        </authorList>
    </citation>
    <scope>NUCLEOTIDE SEQUENCE [LARGE SCALE GENOMIC DNA]</scope>
    <source>
        <strain evidence="1 2">CCM 8649</strain>
    </source>
</reference>
<evidence type="ECO:0000313" key="1">
    <source>
        <dbReference type="EMBL" id="OGX91887.1"/>
    </source>
</evidence>
<evidence type="ECO:0000313" key="2">
    <source>
        <dbReference type="Proteomes" id="UP000177506"/>
    </source>
</evidence>
<dbReference type="Proteomes" id="UP000177506">
    <property type="component" value="Unassembled WGS sequence"/>
</dbReference>
<proteinExistence type="predicted"/>
<accession>A0A1G1TLY6</accession>
<gene>
    <name evidence="1" type="ORF">BEN49_18035</name>
</gene>
<dbReference type="EMBL" id="MDZA01000025">
    <property type="protein sequence ID" value="OGX91887.1"/>
    <property type="molecule type" value="Genomic_DNA"/>
</dbReference>
<dbReference type="Pfam" id="PF14595">
    <property type="entry name" value="Thioredoxin_9"/>
    <property type="match status" value="1"/>
</dbReference>
<evidence type="ECO:0008006" key="3">
    <source>
        <dbReference type="Google" id="ProtNLM"/>
    </source>
</evidence>
<dbReference type="OrthoDB" id="6120799at2"/>
<keyword evidence="2" id="KW-1185">Reference proteome</keyword>
<comment type="caution">
    <text evidence="1">The sequence shown here is derived from an EMBL/GenBank/DDBJ whole genome shotgun (WGS) entry which is preliminary data.</text>
</comment>
<dbReference type="RefSeq" id="WP_070740186.1">
    <property type="nucleotide sequence ID" value="NZ_MDZA01000025.1"/>
</dbReference>